<dbReference type="SUPFAM" id="SSF48013">
    <property type="entry name" value="NusB-like"/>
    <property type="match status" value="1"/>
</dbReference>
<dbReference type="Pfam" id="PF01029">
    <property type="entry name" value="NusB"/>
    <property type="match status" value="1"/>
</dbReference>
<keyword evidence="2 6" id="KW-0889">Transcription antitermination</keyword>
<proteinExistence type="inferred from homology"/>
<comment type="caution">
    <text evidence="8">The sequence shown here is derived from an EMBL/GenBank/DDBJ whole genome shotgun (WGS) entry which is preliminary data.</text>
</comment>
<dbReference type="PANTHER" id="PTHR11078:SF3">
    <property type="entry name" value="ANTITERMINATION NUSB DOMAIN-CONTAINING PROTEIN"/>
    <property type="match status" value="1"/>
</dbReference>
<sequence>MNRRLARLRAVQALYQVDLTDAGWKEAIENTLDEGEEADAFLTETVKGTLDHKDEIDSHLKNHLQNWTLERVGNVDRAIMRESVYEMLFVEEIPLHVSVNEAIELAKSFGGQEAGKFVNGVLSKVLEDCKRL</sequence>
<evidence type="ECO:0000256" key="1">
    <source>
        <dbReference type="ARBA" id="ARBA00005952"/>
    </source>
</evidence>
<comment type="similarity">
    <text evidence="1 6">Belongs to the NusB family.</text>
</comment>
<evidence type="ECO:0000256" key="4">
    <source>
        <dbReference type="ARBA" id="ARBA00023015"/>
    </source>
</evidence>
<dbReference type="CDD" id="cd00619">
    <property type="entry name" value="Terminator_NusB"/>
    <property type="match status" value="1"/>
</dbReference>
<organism evidence="8 9">
    <name type="scientific">Thalassorhabdus alkalitolerans</name>
    <dbReference type="NCBI Taxonomy" id="2282697"/>
    <lineage>
        <taxon>Bacteria</taxon>
        <taxon>Bacillati</taxon>
        <taxon>Bacillota</taxon>
        <taxon>Bacilli</taxon>
        <taxon>Bacillales</taxon>
        <taxon>Bacillaceae</taxon>
        <taxon>Thalassorhabdus</taxon>
    </lineage>
</organism>
<evidence type="ECO:0000256" key="5">
    <source>
        <dbReference type="ARBA" id="ARBA00023163"/>
    </source>
</evidence>
<dbReference type="EMBL" id="JBHSOZ010000005">
    <property type="protein sequence ID" value="MFC5713316.1"/>
    <property type="molecule type" value="Genomic_DNA"/>
</dbReference>
<comment type="function">
    <text evidence="6">Involved in transcription antitermination. Required for transcription of ribosomal RNA (rRNA) genes. Binds specifically to the boxA antiterminator sequence of the ribosomal RNA (rrn) operons.</text>
</comment>
<gene>
    <name evidence="6 8" type="primary">nusB</name>
    <name evidence="8" type="ORF">ACFPU1_11010</name>
</gene>
<dbReference type="NCBIfam" id="TIGR01951">
    <property type="entry name" value="nusB"/>
    <property type="match status" value="1"/>
</dbReference>
<dbReference type="Proteomes" id="UP001596142">
    <property type="component" value="Unassembled WGS sequence"/>
</dbReference>
<evidence type="ECO:0000259" key="7">
    <source>
        <dbReference type="Pfam" id="PF01029"/>
    </source>
</evidence>
<dbReference type="InterPro" id="IPR011605">
    <property type="entry name" value="NusB_fam"/>
</dbReference>
<evidence type="ECO:0000256" key="2">
    <source>
        <dbReference type="ARBA" id="ARBA00022814"/>
    </source>
</evidence>
<keyword evidence="5 6" id="KW-0804">Transcription</keyword>
<accession>A0ABW0YNI1</accession>
<protein>
    <recommendedName>
        <fullName evidence="6">Transcription antitermination protein NusB</fullName>
    </recommendedName>
    <alternativeName>
        <fullName evidence="6">Antitermination factor NusB</fullName>
    </alternativeName>
</protein>
<dbReference type="HAMAP" id="MF_00073">
    <property type="entry name" value="NusB"/>
    <property type="match status" value="1"/>
</dbReference>
<dbReference type="InterPro" id="IPR035926">
    <property type="entry name" value="NusB-like_sf"/>
</dbReference>
<evidence type="ECO:0000313" key="9">
    <source>
        <dbReference type="Proteomes" id="UP001596142"/>
    </source>
</evidence>
<dbReference type="InterPro" id="IPR006027">
    <property type="entry name" value="NusB_RsmB_TIM44"/>
</dbReference>
<keyword evidence="9" id="KW-1185">Reference proteome</keyword>
<keyword evidence="4 6" id="KW-0805">Transcription regulation</keyword>
<reference evidence="9" key="1">
    <citation type="journal article" date="2019" name="Int. J. Syst. Evol. Microbiol.">
        <title>The Global Catalogue of Microorganisms (GCM) 10K type strain sequencing project: providing services to taxonomists for standard genome sequencing and annotation.</title>
        <authorList>
            <consortium name="The Broad Institute Genomics Platform"/>
            <consortium name="The Broad Institute Genome Sequencing Center for Infectious Disease"/>
            <person name="Wu L."/>
            <person name="Ma J."/>
        </authorList>
    </citation>
    <scope>NUCLEOTIDE SEQUENCE [LARGE SCALE GENOMIC DNA]</scope>
    <source>
        <strain evidence="9">CECT 7184</strain>
    </source>
</reference>
<keyword evidence="3 6" id="KW-0694">RNA-binding</keyword>
<dbReference type="RefSeq" id="WP_385941009.1">
    <property type="nucleotide sequence ID" value="NZ_JBHSOZ010000005.1"/>
</dbReference>
<feature type="domain" description="NusB/RsmB/TIM44" evidence="7">
    <location>
        <begin position="6"/>
        <end position="126"/>
    </location>
</feature>
<name>A0ABW0YNI1_9BACI</name>
<evidence type="ECO:0000256" key="6">
    <source>
        <dbReference type="HAMAP-Rule" id="MF_00073"/>
    </source>
</evidence>
<dbReference type="PANTHER" id="PTHR11078">
    <property type="entry name" value="N UTILIZATION SUBSTANCE PROTEIN B-RELATED"/>
    <property type="match status" value="1"/>
</dbReference>
<evidence type="ECO:0000256" key="3">
    <source>
        <dbReference type="ARBA" id="ARBA00022884"/>
    </source>
</evidence>
<evidence type="ECO:0000313" key="8">
    <source>
        <dbReference type="EMBL" id="MFC5713316.1"/>
    </source>
</evidence>
<dbReference type="Gene3D" id="1.10.940.10">
    <property type="entry name" value="NusB-like"/>
    <property type="match status" value="1"/>
</dbReference>